<comment type="caution">
    <text evidence="2">The sequence shown here is derived from an EMBL/GenBank/DDBJ whole genome shotgun (WGS) entry which is preliminary data.</text>
</comment>
<feature type="compositionally biased region" description="Low complexity" evidence="1">
    <location>
        <begin position="22"/>
        <end position="35"/>
    </location>
</feature>
<evidence type="ECO:0000313" key="2">
    <source>
        <dbReference type="EMBL" id="KAJ8888495.1"/>
    </source>
</evidence>
<feature type="region of interest" description="Disordered" evidence="1">
    <location>
        <begin position="1"/>
        <end position="35"/>
    </location>
</feature>
<evidence type="ECO:0000256" key="1">
    <source>
        <dbReference type="SAM" id="MobiDB-lite"/>
    </source>
</evidence>
<evidence type="ECO:0000313" key="3">
    <source>
        <dbReference type="Proteomes" id="UP001159363"/>
    </source>
</evidence>
<dbReference type="EMBL" id="JARBHB010000003">
    <property type="protein sequence ID" value="KAJ8888495.1"/>
    <property type="molecule type" value="Genomic_DNA"/>
</dbReference>
<protein>
    <submittedName>
        <fullName evidence="2">Uncharacterized protein</fullName>
    </submittedName>
</protein>
<dbReference type="Proteomes" id="UP001159363">
    <property type="component" value="Chromosome 3"/>
</dbReference>
<proteinExistence type="predicted"/>
<reference evidence="2 3" key="1">
    <citation type="submission" date="2023-02" db="EMBL/GenBank/DDBJ databases">
        <title>LHISI_Scaffold_Assembly.</title>
        <authorList>
            <person name="Stuart O.P."/>
            <person name="Cleave R."/>
            <person name="Magrath M.J.L."/>
            <person name="Mikheyev A.S."/>
        </authorList>
    </citation>
    <scope>NUCLEOTIDE SEQUENCE [LARGE SCALE GENOMIC DNA]</scope>
    <source>
        <strain evidence="2">Daus_M_001</strain>
        <tissue evidence="2">Leg muscle</tissue>
    </source>
</reference>
<sequence>MSPIRAQSYPKSSLQAVRQEVTAHSTHTHAQAHTTTHALPPHVIWHGFSERVLIKASRTEMEFQHALLLPAPLEYLPPRSTNALGAIAPLLKAVLPLQYRSQSKQYKAVIPVAERLACSSPTKAIQVQSPAGSLRIFACGSPAGRCCWSAGFLGDLPFSCPFIPALLHIYAYSAKSDRSLATKLALLPSNTSESRGPISAWLFTCQPVAHPTRVHFAARDLEGLLITRRPPPLQKVLGEDGVTGWWCWARNFTTNSRPLSLPPTQPVGNRTQALPHASRRVARVTPHLAVWDSLLVSLQVCYWLRVVQGVSNKLRTNCKVNASAHTGGGAKTACTHVDVVPLEALVQIGDEGLLRQRLQQYRVPGSYLLFKTQHLSQLTGLRQTFNVILKFGNSPHHQSRFFPSGGISFWPIILPQITCLSKVVRTLETRNTEAHNIESHNLEHNTQHGFSHVRIVKDDVGGLTRGSPVSPTPSFRR</sequence>
<name>A0ABQ9HVT7_9NEOP</name>
<accession>A0ABQ9HVT7</accession>
<keyword evidence="3" id="KW-1185">Reference proteome</keyword>
<gene>
    <name evidence="2" type="ORF">PR048_007986</name>
</gene>
<organism evidence="2 3">
    <name type="scientific">Dryococelus australis</name>
    <dbReference type="NCBI Taxonomy" id="614101"/>
    <lineage>
        <taxon>Eukaryota</taxon>
        <taxon>Metazoa</taxon>
        <taxon>Ecdysozoa</taxon>
        <taxon>Arthropoda</taxon>
        <taxon>Hexapoda</taxon>
        <taxon>Insecta</taxon>
        <taxon>Pterygota</taxon>
        <taxon>Neoptera</taxon>
        <taxon>Polyneoptera</taxon>
        <taxon>Phasmatodea</taxon>
        <taxon>Verophasmatodea</taxon>
        <taxon>Anareolatae</taxon>
        <taxon>Phasmatidae</taxon>
        <taxon>Eurycanthinae</taxon>
        <taxon>Dryococelus</taxon>
    </lineage>
</organism>